<accession>A0A674JL14</accession>
<dbReference type="Gene3D" id="3.10.110.10">
    <property type="entry name" value="Ubiquitin Conjugating Enzyme"/>
    <property type="match status" value="1"/>
</dbReference>
<dbReference type="GeneTree" id="ENSGT00940000170329"/>
<evidence type="ECO:0000313" key="1">
    <source>
        <dbReference type="Ensembl" id="ENSTMTP00000022486.1"/>
    </source>
</evidence>
<reference evidence="1" key="1">
    <citation type="submission" date="2025-08" db="UniProtKB">
        <authorList>
            <consortium name="Ensembl"/>
        </authorList>
    </citation>
    <scope>IDENTIFICATION</scope>
</reference>
<dbReference type="InterPro" id="IPR016135">
    <property type="entry name" value="UBQ-conjugating_enzyme/RWD"/>
</dbReference>
<dbReference type="InParanoid" id="A0A674JL14"/>
<dbReference type="Proteomes" id="UP000472274">
    <property type="component" value="Unplaced"/>
</dbReference>
<proteinExistence type="predicted"/>
<keyword evidence="2" id="KW-1185">Reference proteome</keyword>
<dbReference type="AlphaFoldDB" id="A0A674JL14"/>
<evidence type="ECO:0008006" key="3">
    <source>
        <dbReference type="Google" id="ProtNLM"/>
    </source>
</evidence>
<dbReference type="Ensembl" id="ENSTMTT00000023284.1">
    <property type="protein sequence ID" value="ENSTMTP00000022486.1"/>
    <property type="gene ID" value="ENSTMTG00000016434.1"/>
</dbReference>
<organism evidence="1 2">
    <name type="scientific">Terrapene triunguis</name>
    <name type="common">Three-toed box turtle</name>
    <dbReference type="NCBI Taxonomy" id="2587831"/>
    <lineage>
        <taxon>Eukaryota</taxon>
        <taxon>Metazoa</taxon>
        <taxon>Chordata</taxon>
        <taxon>Craniata</taxon>
        <taxon>Vertebrata</taxon>
        <taxon>Euteleostomi</taxon>
        <taxon>Archelosauria</taxon>
        <taxon>Testudinata</taxon>
        <taxon>Testudines</taxon>
        <taxon>Cryptodira</taxon>
        <taxon>Durocryptodira</taxon>
        <taxon>Testudinoidea</taxon>
        <taxon>Emydidae</taxon>
        <taxon>Terrapene</taxon>
    </lineage>
</organism>
<name>A0A674JL14_9SAUR</name>
<dbReference type="SUPFAM" id="SSF54495">
    <property type="entry name" value="UBC-like"/>
    <property type="match status" value="1"/>
</dbReference>
<reference evidence="1" key="2">
    <citation type="submission" date="2025-09" db="UniProtKB">
        <authorList>
            <consortium name="Ensembl"/>
        </authorList>
    </citation>
    <scope>IDENTIFICATION</scope>
</reference>
<sequence length="113" mass="13064">MKELRDIYRSQSYKTRIYSVELVNDSLYEWHIKFLKVDPDSLLHKNTFCGGALCMELPTKWGWSNAYSICNSSAHQSWQQQGPGSVSRGSQSYKYLVQIHEKNGWCTPPKEDG</sequence>
<protein>
    <recommendedName>
        <fullName evidence="3">UBC core domain-containing protein</fullName>
    </recommendedName>
</protein>
<evidence type="ECO:0000313" key="2">
    <source>
        <dbReference type="Proteomes" id="UP000472274"/>
    </source>
</evidence>